<reference evidence="2 3" key="1">
    <citation type="submission" date="2020-08" db="EMBL/GenBank/DDBJ databases">
        <title>Genomic Encyclopedia of Type Strains, Phase IV (KMG-IV): sequencing the most valuable type-strain genomes for metagenomic binning, comparative biology and taxonomic classification.</title>
        <authorList>
            <person name="Goeker M."/>
        </authorList>
    </citation>
    <scope>NUCLEOTIDE SEQUENCE [LARGE SCALE GENOMIC DNA]</scope>
    <source>
        <strain evidence="2 3">DSM 27471</strain>
    </source>
</reference>
<dbReference type="EMBL" id="JACHYB010000001">
    <property type="protein sequence ID" value="MBB3187229.1"/>
    <property type="molecule type" value="Genomic_DNA"/>
</dbReference>
<accession>A0A7W5DQJ3</accession>
<protein>
    <submittedName>
        <fullName evidence="2">Uncharacterized protein</fullName>
    </submittedName>
</protein>
<evidence type="ECO:0000313" key="3">
    <source>
        <dbReference type="Proteomes" id="UP000544222"/>
    </source>
</evidence>
<gene>
    <name evidence="2" type="ORF">FHX64_001392</name>
</gene>
<feature type="compositionally biased region" description="Basic and acidic residues" evidence="1">
    <location>
        <begin position="1"/>
        <end position="10"/>
    </location>
</feature>
<name>A0A7W5DQJ3_9PORP</name>
<feature type="region of interest" description="Disordered" evidence="1">
    <location>
        <begin position="1"/>
        <end position="29"/>
    </location>
</feature>
<organism evidence="2 3">
    <name type="scientific">Microbacter margulisiae</name>
    <dbReference type="NCBI Taxonomy" id="1350067"/>
    <lineage>
        <taxon>Bacteria</taxon>
        <taxon>Pseudomonadati</taxon>
        <taxon>Bacteroidota</taxon>
        <taxon>Bacteroidia</taxon>
        <taxon>Bacteroidales</taxon>
        <taxon>Porphyromonadaceae</taxon>
        <taxon>Microbacter</taxon>
    </lineage>
</organism>
<proteinExistence type="predicted"/>
<dbReference type="AlphaFoldDB" id="A0A7W5DQJ3"/>
<sequence>MPARRPEAKGKKQHSPTATPTAIEEGSVNHPYRFDIGSIKRGIHPTMFR</sequence>
<dbReference type="Proteomes" id="UP000544222">
    <property type="component" value="Unassembled WGS sequence"/>
</dbReference>
<evidence type="ECO:0000313" key="2">
    <source>
        <dbReference type="EMBL" id="MBB3187229.1"/>
    </source>
</evidence>
<dbReference type="RefSeq" id="WP_183413015.1">
    <property type="nucleotide sequence ID" value="NZ_JACHYB010000001.1"/>
</dbReference>
<keyword evidence="3" id="KW-1185">Reference proteome</keyword>
<evidence type="ECO:0000256" key="1">
    <source>
        <dbReference type="SAM" id="MobiDB-lite"/>
    </source>
</evidence>
<comment type="caution">
    <text evidence="2">The sequence shown here is derived from an EMBL/GenBank/DDBJ whole genome shotgun (WGS) entry which is preliminary data.</text>
</comment>